<keyword evidence="1" id="KW-0597">Phosphoprotein</keyword>
<organism evidence="4 5">
    <name type="scientific">Agromyces larvae</name>
    <dbReference type="NCBI Taxonomy" id="2929802"/>
    <lineage>
        <taxon>Bacteria</taxon>
        <taxon>Bacillati</taxon>
        <taxon>Actinomycetota</taxon>
        <taxon>Actinomycetes</taxon>
        <taxon>Micrococcales</taxon>
        <taxon>Microbacteriaceae</taxon>
        <taxon>Agromyces</taxon>
    </lineage>
</organism>
<evidence type="ECO:0000313" key="5">
    <source>
        <dbReference type="Proteomes" id="UP000832097"/>
    </source>
</evidence>
<evidence type="ECO:0000313" key="4">
    <source>
        <dbReference type="EMBL" id="UOE42651.1"/>
    </source>
</evidence>
<dbReference type="PROSITE" id="PS50006">
    <property type="entry name" value="FHA_DOMAIN"/>
    <property type="match status" value="1"/>
</dbReference>
<evidence type="ECO:0000259" key="3">
    <source>
        <dbReference type="PROSITE" id="PS50006"/>
    </source>
</evidence>
<evidence type="ECO:0000256" key="1">
    <source>
        <dbReference type="ARBA" id="ARBA00022553"/>
    </source>
</evidence>
<dbReference type="SUPFAM" id="SSF49879">
    <property type="entry name" value="SMAD/FHA domain"/>
    <property type="match status" value="1"/>
</dbReference>
<dbReference type="EMBL" id="CP094528">
    <property type="protein sequence ID" value="UOE42651.1"/>
    <property type="molecule type" value="Genomic_DNA"/>
</dbReference>
<dbReference type="CDD" id="cd00060">
    <property type="entry name" value="FHA"/>
    <property type="match status" value="1"/>
</dbReference>
<gene>
    <name evidence="4" type="ORF">MTO99_10635</name>
</gene>
<protein>
    <submittedName>
        <fullName evidence="4">FHA domain-containing protein</fullName>
    </submittedName>
</protein>
<feature type="compositionally biased region" description="Low complexity" evidence="2">
    <location>
        <begin position="54"/>
        <end position="74"/>
    </location>
</feature>
<dbReference type="Proteomes" id="UP000832097">
    <property type="component" value="Chromosome"/>
</dbReference>
<name>A0ABY4BTW3_9MICO</name>
<evidence type="ECO:0000256" key="2">
    <source>
        <dbReference type="SAM" id="MobiDB-lite"/>
    </source>
</evidence>
<dbReference type="RefSeq" id="WP_243553583.1">
    <property type="nucleotide sequence ID" value="NZ_CP094528.1"/>
</dbReference>
<feature type="region of interest" description="Disordered" evidence="2">
    <location>
        <begin position="31"/>
        <end position="83"/>
    </location>
</feature>
<accession>A0ABY4BTW3</accession>
<feature type="domain" description="FHA" evidence="3">
    <location>
        <begin position="126"/>
        <end position="185"/>
    </location>
</feature>
<dbReference type="Gene3D" id="2.60.200.20">
    <property type="match status" value="1"/>
</dbReference>
<keyword evidence="5" id="KW-1185">Reference proteome</keyword>
<dbReference type="InterPro" id="IPR008984">
    <property type="entry name" value="SMAD_FHA_dom_sf"/>
</dbReference>
<sequence>MASAHCVYCDATLQPNSMYCVQCGQLIPQANEPQRPPAPPQFGQPPAAVPPAGQPQQPAAAAAAAAASPARPSIEPIPLPRSLPWQQAGADHAVAQPAPAPAQPAPVERVELAFSTGQRVVVTGSAVIGRKPTDTALAMGARAVEVQDDTRSVSRVHLFLEVADGVVLVGDAGSANGSRLERAGLMTPLEAAGTRVRALVGDRIWLGDLSFELRAA</sequence>
<proteinExistence type="predicted"/>
<feature type="compositionally biased region" description="Pro residues" evidence="2">
    <location>
        <begin position="34"/>
        <end position="53"/>
    </location>
</feature>
<dbReference type="InterPro" id="IPR000253">
    <property type="entry name" value="FHA_dom"/>
</dbReference>
<reference evidence="4 5" key="1">
    <citation type="submission" date="2022-03" db="EMBL/GenBank/DDBJ databases">
        <title>Mucilaginibacter sp. isolated from the gut of Protaetia brevitarsis seulensis larvae.</title>
        <authorList>
            <person name="Won M."/>
            <person name="Kim S.-J."/>
            <person name="Kwon S.-W."/>
        </authorList>
    </citation>
    <scope>NUCLEOTIDE SEQUENCE [LARGE SCALE GENOMIC DNA]</scope>
    <source>
        <strain evidence="4 5">CFWR-12</strain>
    </source>
</reference>